<dbReference type="PANTHER" id="PTHR31656">
    <property type="entry name" value="ROOT CAP DOMAIN-CONTAINING PROTEIN"/>
    <property type="match status" value="1"/>
</dbReference>
<comment type="caution">
    <text evidence="1">The sequence shown here is derived from an EMBL/GenBank/DDBJ whole genome shotgun (WGS) entry which is preliminary data.</text>
</comment>
<reference evidence="1" key="1">
    <citation type="journal article" date="2017" name="Gigascience">
        <title>The genome draft of coconut (Cocos nucifera).</title>
        <authorList>
            <person name="Xiao Y."/>
            <person name="Xu P."/>
            <person name="Fan H."/>
            <person name="Baudouin L."/>
            <person name="Xia W."/>
            <person name="Bocs S."/>
            <person name="Xu J."/>
            <person name="Li Q."/>
            <person name="Guo A."/>
            <person name="Zhou L."/>
            <person name="Li J."/>
            <person name="Wu Y."/>
            <person name="Ma Z."/>
            <person name="Armero A."/>
            <person name="Issali A.E."/>
            <person name="Liu N."/>
            <person name="Peng M."/>
            <person name="Yang Y."/>
        </authorList>
    </citation>
    <scope>NUCLEOTIDE SEQUENCE</scope>
    <source>
        <tissue evidence="1">Spear leaf of Hainan Tall coconut</tissue>
    </source>
</reference>
<gene>
    <name evidence="1" type="ORF">COCNU_09G007020</name>
</gene>
<name>A0A8K0IKP2_COCNU</name>
<evidence type="ECO:0000313" key="2">
    <source>
        <dbReference type="Proteomes" id="UP000797356"/>
    </source>
</evidence>
<accession>A0A8K0IKP2</accession>
<keyword evidence="2" id="KW-1185">Reference proteome</keyword>
<sequence length="239" mass="27027">MFYFHGKTNEHFTLVSDPNLQINARFIGLRPARRTRDFTWIQALGIRFGPHSFTLAATRASSWDPRADHLFFSFNGKPIDLDVGHLSSWSSPSTNLHVERTATVNSVTVTLPRVFEIMTTVVPVTQEDRKIHKYGIPDDDCFAHLEVQFRFFRLSEKVEEVLGQTYRPDFQNPVKRGVLMPIMGGEDRYFTSSLLSANCKSCIFSPEENVAALEDVVIAAAALDCTRKMTSGHGVVCRR</sequence>
<dbReference type="AlphaFoldDB" id="A0A8K0IKP2"/>
<proteinExistence type="predicted"/>
<protein>
    <submittedName>
        <fullName evidence="1">Uncharacterized protein</fullName>
    </submittedName>
</protein>
<dbReference type="EMBL" id="CM017880">
    <property type="protein sequence ID" value="KAG1361239.1"/>
    <property type="molecule type" value="Genomic_DNA"/>
</dbReference>
<reference evidence="1" key="2">
    <citation type="submission" date="2019-07" db="EMBL/GenBank/DDBJ databases">
        <authorList>
            <person name="Yang Y."/>
            <person name="Bocs S."/>
            <person name="Baudouin L."/>
        </authorList>
    </citation>
    <scope>NUCLEOTIDE SEQUENCE</scope>
    <source>
        <tissue evidence="1">Spear leaf of Hainan Tall coconut</tissue>
    </source>
</reference>
<dbReference type="InterPro" id="IPR009646">
    <property type="entry name" value="Root_cap"/>
</dbReference>
<evidence type="ECO:0000313" key="1">
    <source>
        <dbReference type="EMBL" id="KAG1361239.1"/>
    </source>
</evidence>
<dbReference type="OrthoDB" id="2012063at2759"/>
<dbReference type="Proteomes" id="UP000797356">
    <property type="component" value="Chromosome 9"/>
</dbReference>
<dbReference type="Pfam" id="PF06830">
    <property type="entry name" value="Root_cap"/>
    <property type="match status" value="1"/>
</dbReference>
<organism evidence="1 2">
    <name type="scientific">Cocos nucifera</name>
    <name type="common">Coconut palm</name>
    <dbReference type="NCBI Taxonomy" id="13894"/>
    <lineage>
        <taxon>Eukaryota</taxon>
        <taxon>Viridiplantae</taxon>
        <taxon>Streptophyta</taxon>
        <taxon>Embryophyta</taxon>
        <taxon>Tracheophyta</taxon>
        <taxon>Spermatophyta</taxon>
        <taxon>Magnoliopsida</taxon>
        <taxon>Liliopsida</taxon>
        <taxon>Arecaceae</taxon>
        <taxon>Arecoideae</taxon>
        <taxon>Cocoseae</taxon>
        <taxon>Attaleinae</taxon>
        <taxon>Cocos</taxon>
    </lineage>
</organism>